<keyword evidence="2" id="KW-1185">Reference proteome</keyword>
<gene>
    <name evidence="1" type="ORF">GPJ59_19430</name>
</gene>
<organism evidence="1 2">
    <name type="scientific">Streptomyces bambusae</name>
    <dbReference type="NCBI Taxonomy" id="1550616"/>
    <lineage>
        <taxon>Bacteria</taxon>
        <taxon>Bacillati</taxon>
        <taxon>Actinomycetota</taxon>
        <taxon>Actinomycetes</taxon>
        <taxon>Kitasatosporales</taxon>
        <taxon>Streptomycetaceae</taxon>
        <taxon>Streptomyces</taxon>
    </lineage>
</organism>
<reference evidence="1 2" key="1">
    <citation type="submission" date="2019-12" db="EMBL/GenBank/DDBJ databases">
        <title>Genome sequence of Streptomyces bambusae.</title>
        <authorList>
            <person name="Bansal K."/>
            <person name="Choksket S."/>
            <person name="Korpole S."/>
            <person name="Patil P.B."/>
        </authorList>
    </citation>
    <scope>NUCLEOTIDE SEQUENCE [LARGE SCALE GENOMIC DNA]</scope>
    <source>
        <strain evidence="1 2">SK60</strain>
    </source>
</reference>
<evidence type="ECO:0000313" key="2">
    <source>
        <dbReference type="Proteomes" id="UP000812013"/>
    </source>
</evidence>
<protein>
    <submittedName>
        <fullName evidence="1">Uncharacterized protein</fullName>
    </submittedName>
</protein>
<sequence>MDARENGTAFHHIAHRLLGRRVVDTRSLREGELRAVVEDGRDLVAYIRGSDHREFEAPLDFVRPAE</sequence>
<dbReference type="Proteomes" id="UP000812013">
    <property type="component" value="Unassembled WGS sequence"/>
</dbReference>
<accession>A0ABS6Z8C5</accession>
<dbReference type="EMBL" id="WTFF01000135">
    <property type="protein sequence ID" value="MBW5483992.1"/>
    <property type="molecule type" value="Genomic_DNA"/>
</dbReference>
<dbReference type="RefSeq" id="WP_219668475.1">
    <property type="nucleotide sequence ID" value="NZ_WTFF01000135.1"/>
</dbReference>
<evidence type="ECO:0000313" key="1">
    <source>
        <dbReference type="EMBL" id="MBW5483992.1"/>
    </source>
</evidence>
<name>A0ABS6Z8C5_9ACTN</name>
<comment type="caution">
    <text evidence="1">The sequence shown here is derived from an EMBL/GenBank/DDBJ whole genome shotgun (WGS) entry which is preliminary data.</text>
</comment>
<proteinExistence type="predicted"/>